<evidence type="ECO:0000259" key="3">
    <source>
        <dbReference type="Pfam" id="PF18184"/>
    </source>
</evidence>
<gene>
    <name evidence="4" type="ORF">HF577_08480</name>
</gene>
<dbReference type="Proteomes" id="UP001296706">
    <property type="component" value="Unassembled WGS sequence"/>
</dbReference>
<feature type="transmembrane region" description="Helical" evidence="1">
    <location>
        <begin position="217"/>
        <end position="234"/>
    </location>
</feature>
<reference evidence="4 5" key="1">
    <citation type="submission" date="2020-04" db="EMBL/GenBank/DDBJ databases">
        <authorList>
            <person name="Klaysubun C."/>
            <person name="Duangmal K."/>
            <person name="Lipun K."/>
        </authorList>
    </citation>
    <scope>NUCLEOTIDE SEQUENCE [LARGE SCALE GENOMIC DNA]</scope>
    <source>
        <strain evidence="4 5">JCM 11839</strain>
    </source>
</reference>
<dbReference type="Pfam" id="PF18184">
    <property type="entry name" value="SLATT_3"/>
    <property type="match status" value="1"/>
</dbReference>
<feature type="domain" description="SMODS and SLOG-associating 2TM effector" evidence="3">
    <location>
        <begin position="9"/>
        <end position="161"/>
    </location>
</feature>
<accession>A0ABX1RBU6</accession>
<dbReference type="RefSeq" id="WP_169395200.1">
    <property type="nucleotide sequence ID" value="NZ_BAAAJH010000004.1"/>
</dbReference>
<evidence type="ECO:0000259" key="2">
    <source>
        <dbReference type="Pfam" id="PF18181"/>
    </source>
</evidence>
<organism evidence="4 5">
    <name type="scientific">Pseudonocardia xinjiangensis</name>
    <dbReference type="NCBI Taxonomy" id="75289"/>
    <lineage>
        <taxon>Bacteria</taxon>
        <taxon>Bacillati</taxon>
        <taxon>Actinomycetota</taxon>
        <taxon>Actinomycetes</taxon>
        <taxon>Pseudonocardiales</taxon>
        <taxon>Pseudonocardiaceae</taxon>
        <taxon>Pseudonocardia</taxon>
    </lineage>
</organism>
<dbReference type="InterPro" id="IPR040884">
    <property type="entry name" value="SLATT_1"/>
</dbReference>
<evidence type="ECO:0000313" key="4">
    <source>
        <dbReference type="EMBL" id="NMH77129.1"/>
    </source>
</evidence>
<proteinExistence type="predicted"/>
<dbReference type="NCBIfam" id="NF033634">
    <property type="entry name" value="SLATT_1"/>
    <property type="match status" value="1"/>
</dbReference>
<keyword evidence="1" id="KW-0472">Membrane</keyword>
<feature type="domain" description="SMODS and SLOG-associating 2TM effector" evidence="2">
    <location>
        <begin position="164"/>
        <end position="285"/>
    </location>
</feature>
<feature type="transmembrane region" description="Helical" evidence="1">
    <location>
        <begin position="56"/>
        <end position="77"/>
    </location>
</feature>
<dbReference type="EMBL" id="JAAXKY010000018">
    <property type="protein sequence ID" value="NMH77129.1"/>
    <property type="molecule type" value="Genomic_DNA"/>
</dbReference>
<dbReference type="Pfam" id="PF18181">
    <property type="entry name" value="SLATT_1"/>
    <property type="match status" value="1"/>
</dbReference>
<feature type="transmembrane region" description="Helical" evidence="1">
    <location>
        <begin position="192"/>
        <end position="211"/>
    </location>
</feature>
<dbReference type="InterPro" id="IPR041116">
    <property type="entry name" value="SLATT_3"/>
</dbReference>
<keyword evidence="5" id="KW-1185">Reference proteome</keyword>
<feature type="transmembrane region" description="Helical" evidence="1">
    <location>
        <begin position="32"/>
        <end position="50"/>
    </location>
</feature>
<evidence type="ECO:0000256" key="1">
    <source>
        <dbReference type="SAM" id="Phobius"/>
    </source>
</evidence>
<dbReference type="NCBIfam" id="NF033610">
    <property type="entry name" value="SLATT_3"/>
    <property type="match status" value="1"/>
</dbReference>
<name>A0ABX1RBU6_9PSEU</name>
<sequence>MQLSDAGLPGLFHAADQVSLSAQRQFLLASRLRLFFLIAAAATGAMSIQGARGVDYAAVGTVAALVGAILVEVWLLAERPERRWYDGRALAESAKTLAWRFAVHGAPFDSSIDSSTAERLLVEQLSALVRDAPTTAIAPGDGPPVTTLMRTLRAADFDQRREIYIRERVVGQRYWYSNKAQQNASQASRWRVGLLVIECMGVLAALFRAVGLLAIDLAGIVAALGAAGIAWLSIRQHESLGRAYSYAENELAIAAIRLQEISDDALWPVEVDNAEEAISREHTMWRASRSTI</sequence>
<keyword evidence="1" id="KW-1133">Transmembrane helix</keyword>
<keyword evidence="1" id="KW-0812">Transmembrane</keyword>
<comment type="caution">
    <text evidence="4">The sequence shown here is derived from an EMBL/GenBank/DDBJ whole genome shotgun (WGS) entry which is preliminary data.</text>
</comment>
<evidence type="ECO:0000313" key="5">
    <source>
        <dbReference type="Proteomes" id="UP001296706"/>
    </source>
</evidence>
<protein>
    <submittedName>
        <fullName evidence="4">DUF4231 domain-containing protein</fullName>
    </submittedName>
</protein>